<dbReference type="Gene3D" id="3.90.220.20">
    <property type="entry name" value="DNA methylase specificity domains"/>
    <property type="match status" value="2"/>
</dbReference>
<dbReference type="AlphaFoldDB" id="A0A3L5GYK8"/>
<dbReference type="GO" id="GO:0003677">
    <property type="term" value="F:DNA binding"/>
    <property type="evidence" value="ECO:0007669"/>
    <property type="project" value="UniProtKB-KW"/>
</dbReference>
<dbReference type="SUPFAM" id="SSF116734">
    <property type="entry name" value="DNA methylase specificity domain"/>
    <property type="match status" value="2"/>
</dbReference>
<dbReference type="GO" id="GO:0009307">
    <property type="term" value="P:DNA restriction-modification system"/>
    <property type="evidence" value="ECO:0007669"/>
    <property type="project" value="UniProtKB-KW"/>
</dbReference>
<dbReference type="EMBL" id="ROAL01000002">
    <property type="protein sequence ID" value="MIB59471.1"/>
    <property type="molecule type" value="Genomic_DNA"/>
</dbReference>
<dbReference type="CDD" id="cd17288">
    <property type="entry name" value="RMtype1_S_LlaAI06ORF1089P_TRD1-CR1_like"/>
    <property type="match status" value="1"/>
</dbReference>
<feature type="domain" description="Type I restriction modification DNA specificity" evidence="4">
    <location>
        <begin position="25"/>
        <end position="198"/>
    </location>
</feature>
<keyword evidence="5" id="KW-0540">Nuclease</keyword>
<gene>
    <name evidence="5" type="ORF">D9E49_03345</name>
</gene>
<sequence>MAGLNKYQAYPEYRDSGVEWLGEIPRTWQAYTGKRLFSSVRTPALSNDEQLAASQKYGVIPQTLMMQLNDSKVMLALKGTDSFRHVEKNNFVISLRSFEGGIEHSNYQGCVSPAYTVLKSVNDISFSFYRYLLKSEPYISALQASTDSLKDGKSINYEQFGAITLPSPSLPEQSIIAHFLDHETAKIDNLIEKQQQLIELLKEKRQAVISHAVTKGLNPDVPMKDSGVEWLDEIPEHWRICKLKNLAKICNGQDYKLVQAETGYPVIGSGGQFAWANTFLYDKPSVLLGRKGTIDKPLYIDKAFWTVDTMYYTEVFDCIIEKYLYYLALTIQFNCYATNTALPSMTQEHLGNYSFSLSFNLSEQKLIINSIEKSLIKIDALTEKQLKQIELLKERRTALISAAVTGKIDLRNWTAPIAKTEAPTEASA</sequence>
<evidence type="ECO:0000313" key="6">
    <source>
        <dbReference type="Proteomes" id="UP000271175"/>
    </source>
</evidence>
<comment type="caution">
    <text evidence="5">The sequence shown here is derived from an EMBL/GenBank/DDBJ whole genome shotgun (WGS) entry which is preliminary data.</text>
</comment>
<organism evidence="5 6">
    <name type="scientific">Escherichia coli</name>
    <dbReference type="NCBI Taxonomy" id="562"/>
    <lineage>
        <taxon>Bacteria</taxon>
        <taxon>Pseudomonadati</taxon>
        <taxon>Pseudomonadota</taxon>
        <taxon>Gammaproteobacteria</taxon>
        <taxon>Enterobacterales</taxon>
        <taxon>Enterobacteriaceae</taxon>
        <taxon>Escherichia</taxon>
    </lineage>
</organism>
<evidence type="ECO:0000256" key="3">
    <source>
        <dbReference type="ARBA" id="ARBA00023125"/>
    </source>
</evidence>
<dbReference type="Gene3D" id="1.10.287.1120">
    <property type="entry name" value="Bipartite methylase S protein"/>
    <property type="match status" value="1"/>
</dbReference>
<evidence type="ECO:0000313" key="5">
    <source>
        <dbReference type="EMBL" id="MIB59471.1"/>
    </source>
</evidence>
<dbReference type="GO" id="GO:0004519">
    <property type="term" value="F:endonuclease activity"/>
    <property type="evidence" value="ECO:0007669"/>
    <property type="project" value="UniProtKB-KW"/>
</dbReference>
<dbReference type="Proteomes" id="UP000271175">
    <property type="component" value="Unassembled WGS sequence"/>
</dbReference>
<proteinExistence type="inferred from homology"/>
<reference evidence="5 6" key="1">
    <citation type="submission" date="2018-10" db="EMBL/GenBank/DDBJ databases">
        <authorList>
            <consortium name="NARMS: The National Antimicrobial Resistance Monitoring System"/>
        </authorList>
    </citation>
    <scope>NUCLEOTIDE SEQUENCE [LARGE SCALE GENOMIC DNA]</scope>
    <source>
        <strain evidence="5 6">CVM N17EC0276</strain>
    </source>
</reference>
<dbReference type="InterPro" id="IPR051212">
    <property type="entry name" value="Type-I_RE_S_subunit"/>
</dbReference>
<comment type="similarity">
    <text evidence="1">Belongs to the type-I restriction system S methylase family.</text>
</comment>
<dbReference type="InterPro" id="IPR044946">
    <property type="entry name" value="Restrct_endonuc_typeI_TRD_sf"/>
</dbReference>
<accession>A0A3L5GYK8</accession>
<evidence type="ECO:0000259" key="4">
    <source>
        <dbReference type="Pfam" id="PF01420"/>
    </source>
</evidence>
<keyword evidence="5" id="KW-0255">Endonuclease</keyword>
<name>A0A3L5GYK8_ECOLX</name>
<protein>
    <submittedName>
        <fullName evidence="5">Restriction endonuclease subunit S</fullName>
    </submittedName>
</protein>
<evidence type="ECO:0000256" key="2">
    <source>
        <dbReference type="ARBA" id="ARBA00022747"/>
    </source>
</evidence>
<dbReference type="PANTHER" id="PTHR43140:SF1">
    <property type="entry name" value="TYPE I RESTRICTION ENZYME ECOKI SPECIFICITY SUBUNIT"/>
    <property type="match status" value="1"/>
</dbReference>
<dbReference type="InterPro" id="IPR000055">
    <property type="entry name" value="Restrct_endonuc_typeI_TRD"/>
</dbReference>
<evidence type="ECO:0000256" key="1">
    <source>
        <dbReference type="ARBA" id="ARBA00010923"/>
    </source>
</evidence>
<dbReference type="Pfam" id="PF01420">
    <property type="entry name" value="Methylase_S"/>
    <property type="match status" value="2"/>
</dbReference>
<keyword evidence="2" id="KW-0680">Restriction system</keyword>
<dbReference type="PANTHER" id="PTHR43140">
    <property type="entry name" value="TYPE-1 RESTRICTION ENZYME ECOKI SPECIFICITY PROTEIN"/>
    <property type="match status" value="1"/>
</dbReference>
<feature type="domain" description="Type I restriction modification DNA specificity" evidence="4">
    <location>
        <begin position="235"/>
        <end position="390"/>
    </location>
</feature>
<keyword evidence="5" id="KW-0378">Hydrolase</keyword>
<keyword evidence="3" id="KW-0238">DNA-binding</keyword>